<evidence type="ECO:0000256" key="1">
    <source>
        <dbReference type="ARBA" id="ARBA00022741"/>
    </source>
</evidence>
<reference evidence="5" key="1">
    <citation type="submission" date="2019-10" db="EMBL/GenBank/DDBJ databases">
        <authorList>
            <consortium name="Genoscope - CEA"/>
            <person name="William W."/>
        </authorList>
    </citation>
    <scope>NUCLEOTIDE SEQUENCE [LARGE SCALE GENOMIC DNA]</scope>
    <source>
        <strain evidence="5">BBR_PRJEB10994</strain>
    </source>
</reference>
<dbReference type="Pfam" id="PF12469">
    <property type="entry name" value="Cmr2_N"/>
    <property type="match status" value="1"/>
</dbReference>
<keyword evidence="1" id="KW-0547">Nucleotide-binding</keyword>
<dbReference type="Proteomes" id="UP000182190">
    <property type="component" value="Unassembled WGS sequence"/>
</dbReference>
<evidence type="ECO:0000259" key="4">
    <source>
        <dbReference type="Pfam" id="PF22335"/>
    </source>
</evidence>
<organism evidence="5 6">
    <name type="scientific">Planktothrix paucivesiculata PCC 9631</name>
    <dbReference type="NCBI Taxonomy" id="671071"/>
    <lineage>
        <taxon>Bacteria</taxon>
        <taxon>Bacillati</taxon>
        <taxon>Cyanobacteriota</taxon>
        <taxon>Cyanophyceae</taxon>
        <taxon>Oscillatoriophycideae</taxon>
        <taxon>Oscillatoriales</taxon>
        <taxon>Microcoleaceae</taxon>
        <taxon>Planktothrix</taxon>
    </lineage>
</organism>
<proteinExistence type="predicted"/>
<evidence type="ECO:0000313" key="5">
    <source>
        <dbReference type="EMBL" id="VXD16950.1"/>
    </source>
</evidence>
<evidence type="ECO:0000259" key="3">
    <source>
        <dbReference type="Pfam" id="PF12469"/>
    </source>
</evidence>
<dbReference type="RefSeq" id="WP_083616864.1">
    <property type="nucleotide sequence ID" value="NZ_LR734992.1"/>
</dbReference>
<feature type="domain" description="CRISPR-associated protein Cmr2 N-terminal" evidence="3">
    <location>
        <begin position="70"/>
        <end position="172"/>
    </location>
</feature>
<comment type="caution">
    <text evidence="5">The sequence shown here is derived from an EMBL/GenBank/DDBJ whole genome shotgun (WGS) entry which is preliminary data.</text>
</comment>
<keyword evidence="2" id="KW-0051">Antiviral defense</keyword>
<evidence type="ECO:0008006" key="7">
    <source>
        <dbReference type="Google" id="ProtNLM"/>
    </source>
</evidence>
<dbReference type="EMBL" id="CZCS02000163">
    <property type="protein sequence ID" value="VXD16950.1"/>
    <property type="molecule type" value="Genomic_DNA"/>
</dbReference>
<protein>
    <recommendedName>
        <fullName evidence="7">CRISPR-associated protein Cmr2 N-terminal domain-containing protein</fullName>
    </recommendedName>
</protein>
<dbReference type="Pfam" id="PF22335">
    <property type="entry name" value="Cas10-Cmr2_palm2"/>
    <property type="match status" value="1"/>
</dbReference>
<feature type="domain" description="Cas10/Cmr2 second palm" evidence="4">
    <location>
        <begin position="426"/>
        <end position="606"/>
    </location>
</feature>
<dbReference type="AlphaFoldDB" id="A0A7Z9BNQ7"/>
<evidence type="ECO:0000256" key="2">
    <source>
        <dbReference type="ARBA" id="ARBA00023118"/>
    </source>
</evidence>
<dbReference type="OrthoDB" id="9758700at2"/>
<dbReference type="InterPro" id="IPR038242">
    <property type="entry name" value="Cmr2_N"/>
</dbReference>
<dbReference type="Gene3D" id="3.30.70.2220">
    <property type="entry name" value="CRISPR-Cas system, Cmr2 subunit, D1 domain, cysteine cluster"/>
    <property type="match status" value="1"/>
</dbReference>
<accession>A0A7Z9BNQ7</accession>
<dbReference type="GO" id="GO:0000166">
    <property type="term" value="F:nucleotide binding"/>
    <property type="evidence" value="ECO:0007669"/>
    <property type="project" value="UniProtKB-KW"/>
</dbReference>
<dbReference type="GO" id="GO:0051607">
    <property type="term" value="P:defense response to virus"/>
    <property type="evidence" value="ECO:0007669"/>
    <property type="project" value="UniProtKB-KW"/>
</dbReference>
<dbReference type="InterPro" id="IPR024615">
    <property type="entry name" value="CRISPR-assoc_Cmr2_N"/>
</dbReference>
<dbReference type="InterPro" id="IPR043128">
    <property type="entry name" value="Rev_trsase/Diguanyl_cyclase"/>
</dbReference>
<dbReference type="Gene3D" id="3.30.70.270">
    <property type="match status" value="1"/>
</dbReference>
<gene>
    <name evidence="5" type="ORF">PL9631_250116</name>
</gene>
<evidence type="ECO:0000313" key="6">
    <source>
        <dbReference type="Proteomes" id="UP000182190"/>
    </source>
</evidence>
<keyword evidence="6" id="KW-1185">Reference proteome</keyword>
<name>A0A7Z9BNQ7_9CYAN</name>
<sequence length="732" mass="83870">MELQDWLKQQQQYYAALPSDQPTLATHPSCGTWQTSEYLKNQFWWGGGASVEACEQIQQHSDATLTQIGVLTFGPVQSFLAGGQRLRDWAVASWLCHYLCGVVIHHWEKQGGKVLVPLHQSSPLLKWLNGETLTDESFWQAELPNIITGLFPDEPQWWENCQDIFYNEWQRFLTALETASIRHNSRLNGLGWQVIQADNLSFWSVYGESTALRRDHIVEDMEQLYQAVEAQKLGRQWQGNWWGGRTSPSSGSLSIWHPGLQPVEAGGTWGLPDQVLTQWWEGIAEKSSLAGLFSESDRLNSLEMVKRLASVPEIIVPTLTTLWGQEPPRCPWDRFPDRTAAAAAWVADVVDAEQWNTEVEALSEYYQSGSVFNSWGIPQMDRQSPPYAHPRVLERRNIDADEVEGWENDLPKGWESPVEWTVGWRGDGDNMGKWLSGKQYETLKLPWSNWHPNPSTIEQYQLGFSPPNLPDVFRQMELPHTLDLSVLFGYWNRVLYDLTQNHHNARVIFAGGDDFLLLGPITDAIALTSQLHHLWAGQATPLTQPLDPSVAGWVSYQNQIYPIPGPNMTFSLGVVIAQRRIPQSLWHRGLNEAYKQAKHLGKDRVCVRVLFNSGQSLDWVCPWVLWHLLMAVEPVGEDKTDLNCWEKLLFYLESTRLEEYSPSTVRSLIDTLWASVNLPLSWQQIDLLTTGKTRALQTELGSWQWWKSWIALRGFLARQQRERNNWLSRVLT</sequence>
<dbReference type="InterPro" id="IPR054767">
    <property type="entry name" value="Cas10-Cmr2_palm2"/>
</dbReference>